<dbReference type="GO" id="GO:0008270">
    <property type="term" value="F:zinc ion binding"/>
    <property type="evidence" value="ECO:0007669"/>
    <property type="project" value="UniProtKB-KW"/>
</dbReference>
<comment type="similarity">
    <text evidence="1">Belongs to the SNF2/RAD54 helicase family.</text>
</comment>
<dbReference type="GO" id="GO:0000724">
    <property type="term" value="P:double-strand break repair via homologous recombination"/>
    <property type="evidence" value="ECO:0007669"/>
    <property type="project" value="TreeGrafter"/>
</dbReference>
<feature type="region of interest" description="Disordered" evidence="7">
    <location>
        <begin position="1343"/>
        <end position="1365"/>
    </location>
</feature>
<feature type="region of interest" description="Disordered" evidence="7">
    <location>
        <begin position="222"/>
        <end position="275"/>
    </location>
</feature>
<feature type="compositionally biased region" description="Basic and acidic residues" evidence="7">
    <location>
        <begin position="1000"/>
        <end position="1011"/>
    </location>
</feature>
<evidence type="ECO:0000256" key="4">
    <source>
        <dbReference type="ARBA" id="ARBA00022806"/>
    </source>
</evidence>
<feature type="compositionally biased region" description="Basic and acidic residues" evidence="7">
    <location>
        <begin position="953"/>
        <end position="965"/>
    </location>
</feature>
<organism evidence="12 13">
    <name type="scientific">Friedmanniomyces endolithicus</name>
    <dbReference type="NCBI Taxonomy" id="329885"/>
    <lineage>
        <taxon>Eukaryota</taxon>
        <taxon>Fungi</taxon>
        <taxon>Dikarya</taxon>
        <taxon>Ascomycota</taxon>
        <taxon>Pezizomycotina</taxon>
        <taxon>Dothideomycetes</taxon>
        <taxon>Dothideomycetidae</taxon>
        <taxon>Mycosphaerellales</taxon>
        <taxon>Teratosphaeriaceae</taxon>
        <taxon>Friedmanniomyces</taxon>
    </lineage>
</organism>
<dbReference type="Pfam" id="PF00098">
    <property type="entry name" value="zf-CCHC"/>
    <property type="match status" value="3"/>
</dbReference>
<dbReference type="GO" id="GO:0003676">
    <property type="term" value="F:nucleic acid binding"/>
    <property type="evidence" value="ECO:0007669"/>
    <property type="project" value="InterPro"/>
</dbReference>
<feature type="compositionally biased region" description="Polar residues" evidence="7">
    <location>
        <begin position="58"/>
        <end position="76"/>
    </location>
</feature>
<reference evidence="12 13" key="1">
    <citation type="submission" date="2017-03" db="EMBL/GenBank/DDBJ databases">
        <title>Genomes of endolithic fungi from Antarctica.</title>
        <authorList>
            <person name="Coleine C."/>
            <person name="Masonjones S."/>
            <person name="Stajich J.E."/>
        </authorList>
    </citation>
    <scope>NUCLEOTIDE SEQUENCE [LARGE SCALE GENOMIC DNA]</scope>
    <source>
        <strain evidence="12 13">CCFEE 5311</strain>
    </source>
</reference>
<dbReference type="SMART" id="SM00487">
    <property type="entry name" value="DEXDc"/>
    <property type="match status" value="1"/>
</dbReference>
<dbReference type="GO" id="GO:0004386">
    <property type="term" value="F:helicase activity"/>
    <property type="evidence" value="ECO:0007669"/>
    <property type="project" value="UniProtKB-KW"/>
</dbReference>
<feature type="domain" description="Helicase C-terminal" evidence="11">
    <location>
        <begin position="1069"/>
        <end position="1229"/>
    </location>
</feature>
<keyword evidence="3" id="KW-0378">Hydrolase</keyword>
<dbReference type="GO" id="GO:0016787">
    <property type="term" value="F:hydrolase activity"/>
    <property type="evidence" value="ECO:0007669"/>
    <property type="project" value="UniProtKB-KW"/>
</dbReference>
<comment type="caution">
    <text evidence="12">The sequence shown here is derived from an EMBL/GenBank/DDBJ whole genome shotgun (WGS) entry which is preliminary data.</text>
</comment>
<proteinExistence type="inferred from homology"/>
<dbReference type="SMART" id="SM00343">
    <property type="entry name" value="ZnF_C2HC"/>
    <property type="match status" value="3"/>
</dbReference>
<evidence type="ECO:0000256" key="6">
    <source>
        <dbReference type="PROSITE-ProRule" id="PRU00047"/>
    </source>
</evidence>
<dbReference type="CDD" id="cd18008">
    <property type="entry name" value="DEXDc_SHPRH-like"/>
    <property type="match status" value="1"/>
</dbReference>
<feature type="compositionally biased region" description="Polar residues" evidence="7">
    <location>
        <begin position="261"/>
        <end position="275"/>
    </location>
</feature>
<dbReference type="GO" id="GO:0005634">
    <property type="term" value="C:nucleus"/>
    <property type="evidence" value="ECO:0007669"/>
    <property type="project" value="TreeGrafter"/>
</dbReference>
<dbReference type="InterPro" id="IPR036875">
    <property type="entry name" value="Znf_CCHC_sf"/>
</dbReference>
<evidence type="ECO:0000256" key="2">
    <source>
        <dbReference type="ARBA" id="ARBA00022741"/>
    </source>
</evidence>
<keyword evidence="2" id="KW-0547">Nucleotide-binding</keyword>
<dbReference type="Proteomes" id="UP000310066">
    <property type="component" value="Unassembled WGS sequence"/>
</dbReference>
<feature type="compositionally biased region" description="Polar residues" evidence="7">
    <location>
        <begin position="1356"/>
        <end position="1365"/>
    </location>
</feature>
<evidence type="ECO:0000256" key="5">
    <source>
        <dbReference type="ARBA" id="ARBA00022840"/>
    </source>
</evidence>
<keyword evidence="6" id="KW-0479">Metal-binding</keyword>
<name>A0A4U0VFI5_9PEZI</name>
<feature type="domain" description="Helicase ATP-binding" evidence="10">
    <location>
        <begin position="487"/>
        <end position="677"/>
    </location>
</feature>
<feature type="compositionally biased region" description="Polar residues" evidence="7">
    <location>
        <begin position="127"/>
        <end position="140"/>
    </location>
</feature>
<feature type="region of interest" description="Disordered" evidence="7">
    <location>
        <begin position="49"/>
        <end position="158"/>
    </location>
</feature>
<dbReference type="Pfam" id="PF13920">
    <property type="entry name" value="zf-C3HC4_3"/>
    <property type="match status" value="1"/>
</dbReference>
<dbReference type="InterPro" id="IPR000330">
    <property type="entry name" value="SNF2_N"/>
</dbReference>
<dbReference type="Gene3D" id="4.10.60.10">
    <property type="entry name" value="Zinc finger, CCHC-type"/>
    <property type="match status" value="2"/>
</dbReference>
<dbReference type="InterPro" id="IPR038718">
    <property type="entry name" value="SNF2-like_sf"/>
</dbReference>
<dbReference type="OrthoDB" id="423559at2759"/>
<sequence length="1365" mass="149184">MAAHPNDAREVIEEELDFVEVLIESLDGGADDYADNLQRLQTQRSELQEKLEALAGSSRPQSRGTDGASDQQTAWWNATMDGRPGSGGDGSRTVSGSSGGSLSGVKRPLPESLSLDTEQQRFKRSTPDPSNAGTPTSSEDSFAMPPTDPSERARWRQQNGEAALLKRREQELADAQLAQSLHARHNQQMPSSASFSRPGVQTTLFQNGSYQRAPPQARDLFGRTLHPEAGGPSGSSSAYHAQLPKSIKPESRSTYVEPVLSPNSQRLAQRPRSTAPSALVDLTAADDDDDVSEIAPESFTPSKRPVKNADFGMVQRQPMPGAYPLPTPSGRQVNGGNPPTHMLPPAMPPLSRLQAPLGVASNVLSGSRYVPKSFASPLAELSHLVHGSSSNASLYADLAAGDADDDDLVYGGTRALDAYAGLDDLFTARYNSLSAHDPSKTKEEIEALLANIRPDEDMPAELCVHTPEALTITLHRYQEMGLTWLKQMEEGPHKGGILADDMGLGKTIQAISLFVTRRSDDPRCKTTLIVAPVALTRQWQQEIESKIKPGLRHRLTTFIHHGSAKKKSYRELQVYDVVMTTYGSLAAELKKQEKFRLRQKNDPNARERPSEQCALLAPEANWYRVVLDEAQCIKNRSTQSAKAAFALRAKHRLCMTGTPMMNNVDEFFSLVHFVGIKPYCHWDKFRIDFSTPLKKGSDYSKDRVMERFQALCKAVMLRRTKKSTFEGKPILTLPERTTEMDNPEFDEEEKSFYDALQHQTQVTFNKYLAEGSVGRHYSNVLVLLLRLRQAACHPHLVRDFAISSVAGVEPNDLIRLAETLAPDVVGRIKEKEGAFECNICMDVTPNPAIFIPCGHDACAECFARITDPANAIAAGNDEGGTKAKCPSCRGDIDSKNITDFHSFKQVHQRELLTEDEQKQLGADDSDTEDDDDDGVEEGDDSETESDDADEVDDRGNLADFIHDGTESEGEEPGDLDGLLPRKDLTGPSRADGGSAKSRKTKETGSKPEKAGRPKMSKKAKGKRKKKDDKKVTLADLRRLGSRNIKARKAYLRKLRASWISSAKLDKTLEILRTIMAVKDGEKVLVFSQWTSLLDLLEIPIDEAGWGYRRYDGSMRSKDRADAVDEFKTSPELRIMLVSLKAGNAGLNLNMASQVIILDPFWNPYIEEQAIDRAHRLGQTRPVTVHRMLIKDTVEDRICEIQERKRELIGTALDEKAGARVSRLGVQELAYFAEAEGGPLGSPAPMGRGAGGFRGGRGGGFTGMQTNRAATCYKCGGPNHFARDCQAQAMKCYACGKLGHISRDCTAPNGGAPNTAGKTCYKCGQPGHISRECTQVEGTNGDAGGAINGEGAPVAEGSSSGAPVAA</sequence>
<dbReference type="GO" id="GO:0008094">
    <property type="term" value="F:ATP-dependent activity, acting on DNA"/>
    <property type="evidence" value="ECO:0007669"/>
    <property type="project" value="TreeGrafter"/>
</dbReference>
<dbReference type="InterPro" id="IPR049730">
    <property type="entry name" value="SNF2/RAD54-like_C"/>
</dbReference>
<keyword evidence="6" id="KW-0862">Zinc</keyword>
<evidence type="ECO:0000259" key="8">
    <source>
        <dbReference type="PROSITE" id="PS50089"/>
    </source>
</evidence>
<dbReference type="SUPFAM" id="SSF57756">
    <property type="entry name" value="Retrovirus zinc finger-like domains"/>
    <property type="match status" value="1"/>
</dbReference>
<evidence type="ECO:0000259" key="11">
    <source>
        <dbReference type="PROSITE" id="PS51194"/>
    </source>
</evidence>
<dbReference type="EMBL" id="NAJP01000005">
    <property type="protein sequence ID" value="TKA47683.1"/>
    <property type="molecule type" value="Genomic_DNA"/>
</dbReference>
<dbReference type="SMART" id="SM00184">
    <property type="entry name" value="RING"/>
    <property type="match status" value="1"/>
</dbReference>
<evidence type="ECO:0000313" key="12">
    <source>
        <dbReference type="EMBL" id="TKA47683.1"/>
    </source>
</evidence>
<dbReference type="CDD" id="cd18793">
    <property type="entry name" value="SF2_C_SNF"/>
    <property type="match status" value="1"/>
</dbReference>
<evidence type="ECO:0000256" key="7">
    <source>
        <dbReference type="SAM" id="MobiDB-lite"/>
    </source>
</evidence>
<evidence type="ECO:0000259" key="9">
    <source>
        <dbReference type="PROSITE" id="PS50158"/>
    </source>
</evidence>
<dbReference type="InterPro" id="IPR027417">
    <property type="entry name" value="P-loop_NTPase"/>
</dbReference>
<dbReference type="Gene3D" id="3.40.50.300">
    <property type="entry name" value="P-loop containing nucleotide triphosphate hydrolases"/>
    <property type="match status" value="1"/>
</dbReference>
<dbReference type="InterPro" id="IPR013083">
    <property type="entry name" value="Znf_RING/FYVE/PHD"/>
</dbReference>
<dbReference type="Pfam" id="PF00271">
    <property type="entry name" value="Helicase_C"/>
    <property type="match status" value="1"/>
</dbReference>
<gene>
    <name evidence="12" type="ORF">B0A54_02057</name>
</gene>
<dbReference type="PROSITE" id="PS50089">
    <property type="entry name" value="ZF_RING_2"/>
    <property type="match status" value="1"/>
</dbReference>
<keyword evidence="6" id="KW-0863">Zinc-finger</keyword>
<evidence type="ECO:0000313" key="13">
    <source>
        <dbReference type="Proteomes" id="UP000310066"/>
    </source>
</evidence>
<dbReference type="SMART" id="SM00490">
    <property type="entry name" value="HELICc"/>
    <property type="match status" value="1"/>
</dbReference>
<accession>A0A4U0VFI5</accession>
<feature type="domain" description="CCHC-type" evidence="9">
    <location>
        <begin position="1319"/>
        <end position="1334"/>
    </location>
</feature>
<dbReference type="InterPro" id="IPR001650">
    <property type="entry name" value="Helicase_C-like"/>
</dbReference>
<feature type="domain" description="CCHC-type" evidence="9">
    <location>
        <begin position="1290"/>
        <end position="1304"/>
    </location>
</feature>
<dbReference type="GO" id="GO:0005737">
    <property type="term" value="C:cytoplasm"/>
    <property type="evidence" value="ECO:0007669"/>
    <property type="project" value="TreeGrafter"/>
</dbReference>
<dbReference type="InterPro" id="IPR014001">
    <property type="entry name" value="Helicase_ATP-bd"/>
</dbReference>
<evidence type="ECO:0000259" key="10">
    <source>
        <dbReference type="PROSITE" id="PS51192"/>
    </source>
</evidence>
<dbReference type="PROSITE" id="PS51194">
    <property type="entry name" value="HELICASE_CTER"/>
    <property type="match status" value="1"/>
</dbReference>
<dbReference type="STRING" id="329885.A0A4U0VFI5"/>
<keyword evidence="5" id="KW-0067">ATP-binding</keyword>
<protein>
    <submittedName>
        <fullName evidence="12">Uncharacterized protein</fullName>
    </submittedName>
</protein>
<dbReference type="PROSITE" id="PS50158">
    <property type="entry name" value="ZF_CCHC"/>
    <property type="match status" value="3"/>
</dbReference>
<feature type="domain" description="RING-type" evidence="8">
    <location>
        <begin position="837"/>
        <end position="889"/>
    </location>
</feature>
<dbReference type="FunFam" id="4.10.60.10:FF:000012">
    <property type="entry name" value="Cellular nucleic acid-binding protein"/>
    <property type="match status" value="1"/>
</dbReference>
<dbReference type="InterPro" id="IPR001878">
    <property type="entry name" value="Znf_CCHC"/>
</dbReference>
<evidence type="ECO:0000256" key="1">
    <source>
        <dbReference type="ARBA" id="ARBA00007025"/>
    </source>
</evidence>
<keyword evidence="4" id="KW-0347">Helicase</keyword>
<feature type="compositionally biased region" description="Acidic residues" evidence="7">
    <location>
        <begin position="923"/>
        <end position="952"/>
    </location>
</feature>
<dbReference type="InterPro" id="IPR001841">
    <property type="entry name" value="Znf_RING"/>
</dbReference>
<feature type="compositionally biased region" description="Basic and acidic residues" evidence="7">
    <location>
        <begin position="907"/>
        <end position="918"/>
    </location>
</feature>
<feature type="domain" description="CCHC-type" evidence="9">
    <location>
        <begin position="1271"/>
        <end position="1284"/>
    </location>
</feature>
<dbReference type="PANTHER" id="PTHR45626:SF16">
    <property type="entry name" value="ATP-DEPENDENT HELICASE ULS1"/>
    <property type="match status" value="1"/>
</dbReference>
<dbReference type="SUPFAM" id="SSF57850">
    <property type="entry name" value="RING/U-box"/>
    <property type="match status" value="1"/>
</dbReference>
<dbReference type="PANTHER" id="PTHR45626">
    <property type="entry name" value="TRANSCRIPTION TERMINATION FACTOR 2-RELATED"/>
    <property type="match status" value="1"/>
</dbReference>
<dbReference type="Pfam" id="PF00176">
    <property type="entry name" value="SNF2-rel_dom"/>
    <property type="match status" value="1"/>
</dbReference>
<feature type="compositionally biased region" description="Basic residues" evidence="7">
    <location>
        <begin position="1012"/>
        <end position="1027"/>
    </location>
</feature>
<feature type="region of interest" description="Disordered" evidence="7">
    <location>
        <begin position="907"/>
        <end position="1030"/>
    </location>
</feature>
<dbReference type="GO" id="GO:0005524">
    <property type="term" value="F:ATP binding"/>
    <property type="evidence" value="ECO:0007669"/>
    <property type="project" value="UniProtKB-KW"/>
</dbReference>
<evidence type="ECO:0000256" key="3">
    <source>
        <dbReference type="ARBA" id="ARBA00022801"/>
    </source>
</evidence>
<dbReference type="SUPFAM" id="SSF52540">
    <property type="entry name" value="P-loop containing nucleoside triphosphate hydrolases"/>
    <property type="match status" value="2"/>
</dbReference>
<dbReference type="PROSITE" id="PS51192">
    <property type="entry name" value="HELICASE_ATP_BIND_1"/>
    <property type="match status" value="1"/>
</dbReference>
<dbReference type="InterPro" id="IPR050628">
    <property type="entry name" value="SNF2_RAD54_helicase_TF"/>
</dbReference>
<dbReference type="Gene3D" id="3.40.50.10810">
    <property type="entry name" value="Tandem AAA-ATPase domain"/>
    <property type="match status" value="1"/>
</dbReference>
<dbReference type="Gene3D" id="3.30.40.10">
    <property type="entry name" value="Zinc/RING finger domain, C3HC4 (zinc finger)"/>
    <property type="match status" value="1"/>
</dbReference>